<organism evidence="1 2">
    <name type="scientific">Occallatibacter riparius</name>
    <dbReference type="NCBI Taxonomy" id="1002689"/>
    <lineage>
        <taxon>Bacteria</taxon>
        <taxon>Pseudomonadati</taxon>
        <taxon>Acidobacteriota</taxon>
        <taxon>Terriglobia</taxon>
        <taxon>Terriglobales</taxon>
        <taxon>Acidobacteriaceae</taxon>
        <taxon>Occallatibacter</taxon>
    </lineage>
</organism>
<evidence type="ECO:0000313" key="1">
    <source>
        <dbReference type="EMBL" id="UWZ85522.1"/>
    </source>
</evidence>
<protein>
    <submittedName>
        <fullName evidence="1">Uncharacterized protein</fullName>
    </submittedName>
</protein>
<gene>
    <name evidence="1" type="ORF">MOP44_06165</name>
</gene>
<dbReference type="AlphaFoldDB" id="A0A9J7BUT6"/>
<dbReference type="RefSeq" id="WP_260795076.1">
    <property type="nucleotide sequence ID" value="NZ_CP093313.1"/>
</dbReference>
<dbReference type="KEGG" id="orp:MOP44_06165"/>
<proteinExistence type="predicted"/>
<dbReference type="InterPro" id="IPR008930">
    <property type="entry name" value="Terpenoid_cyclase/PrenylTrfase"/>
</dbReference>
<reference evidence="1" key="1">
    <citation type="submission" date="2021-04" db="EMBL/GenBank/DDBJ databases">
        <title>Phylogenetic analysis of Acidobacteriaceae.</title>
        <authorList>
            <person name="Qiu L."/>
            <person name="Zhang Q."/>
        </authorList>
    </citation>
    <scope>NUCLEOTIDE SEQUENCE</scope>
    <source>
        <strain evidence="1">DSM 25168</strain>
    </source>
</reference>
<accession>A0A9J7BUT6</accession>
<dbReference type="Proteomes" id="UP001059380">
    <property type="component" value="Chromosome"/>
</dbReference>
<name>A0A9J7BUT6_9BACT</name>
<dbReference type="SUPFAM" id="SSF48239">
    <property type="entry name" value="Terpenoid cyclases/Protein prenyltransferases"/>
    <property type="match status" value="1"/>
</dbReference>
<evidence type="ECO:0000313" key="2">
    <source>
        <dbReference type="Proteomes" id="UP001059380"/>
    </source>
</evidence>
<dbReference type="EMBL" id="CP093313">
    <property type="protein sequence ID" value="UWZ85522.1"/>
    <property type="molecule type" value="Genomic_DNA"/>
</dbReference>
<keyword evidence="2" id="KW-1185">Reference proteome</keyword>
<sequence>MELLGCAAPQTSGFSRQLYDAIPAGERKYLTATVLTMRWRLRNYIVSQQASDGTWRLYGREGDSPTDSVTTAFATAALFDDRGARIDAARAMAAHLDALPGSGPVSEAAVCYLWACSGIDVLDRVQQILNRSGQPTVARLAACWMLSLCHEHIASPASAEVRQALIAEVLKLVAEPWACAPLDRTLALQTLLTLHYRGEEIEDLFAPLLLDPIAPWEWKLEPFHDDVCCPSFNVVLLVSAIAKSLEGGAFSC</sequence>